<dbReference type="Proteomes" id="UP001528411">
    <property type="component" value="Unassembled WGS sequence"/>
</dbReference>
<gene>
    <name evidence="1" type="ORF">PN838_08470</name>
</gene>
<evidence type="ECO:0008006" key="3">
    <source>
        <dbReference type="Google" id="ProtNLM"/>
    </source>
</evidence>
<organism evidence="1 2">
    <name type="scientific">Psychrosphaera algicola</name>
    <dbReference type="NCBI Taxonomy" id="3023714"/>
    <lineage>
        <taxon>Bacteria</taxon>
        <taxon>Pseudomonadati</taxon>
        <taxon>Pseudomonadota</taxon>
        <taxon>Gammaproteobacteria</taxon>
        <taxon>Alteromonadales</taxon>
        <taxon>Pseudoalteromonadaceae</taxon>
        <taxon>Psychrosphaera</taxon>
    </lineage>
</organism>
<evidence type="ECO:0000313" key="1">
    <source>
        <dbReference type="EMBL" id="MDC2888802.1"/>
    </source>
</evidence>
<reference evidence="1 2" key="1">
    <citation type="submission" date="2023-01" db="EMBL/GenBank/DDBJ databases">
        <title>Psychrosphaera sp. nov., isolated from marine algae.</title>
        <authorList>
            <person name="Bayburt H."/>
            <person name="Choi B.J."/>
            <person name="Kim J.M."/>
            <person name="Choi D.G."/>
            <person name="Jeon C.O."/>
        </authorList>
    </citation>
    <scope>NUCLEOTIDE SEQUENCE [LARGE SCALE GENOMIC DNA]</scope>
    <source>
        <strain evidence="1 2">G1-22</strain>
    </source>
</reference>
<sequence>MYELSKELYNEQSPSRIAAAENYAFVLKQLSKDKDAEKVYIDLIQLKEKKFGKHSKELVLPLSDIAGLALAKEKAAEYKIRYEKLYLRHNSSQFVPQLLSNGLPSAPLAEKVREKMSQSYGSEIKVVESPHWTLVAVGKSKKFAKNASKILENSYESLLGFSIAIDMAPAKLEEKMTAVYFESPEQQRLFMQKSKWARNKIAIMVINKNGKAFP</sequence>
<dbReference type="InterPro" id="IPR011990">
    <property type="entry name" value="TPR-like_helical_dom_sf"/>
</dbReference>
<proteinExistence type="predicted"/>
<name>A0ABT5FDV9_9GAMM</name>
<evidence type="ECO:0000313" key="2">
    <source>
        <dbReference type="Proteomes" id="UP001528411"/>
    </source>
</evidence>
<dbReference type="EMBL" id="JAQOMS010000002">
    <property type="protein sequence ID" value="MDC2888802.1"/>
    <property type="molecule type" value="Genomic_DNA"/>
</dbReference>
<keyword evidence="2" id="KW-1185">Reference proteome</keyword>
<accession>A0ABT5FDV9</accession>
<dbReference type="RefSeq" id="WP_272180373.1">
    <property type="nucleotide sequence ID" value="NZ_JAQOMS010000002.1"/>
</dbReference>
<protein>
    <recommendedName>
        <fullName evidence="3">SPOR domain-containing protein</fullName>
    </recommendedName>
</protein>
<comment type="caution">
    <text evidence="1">The sequence shown here is derived from an EMBL/GenBank/DDBJ whole genome shotgun (WGS) entry which is preliminary data.</text>
</comment>
<dbReference type="Gene3D" id="1.25.40.10">
    <property type="entry name" value="Tetratricopeptide repeat domain"/>
    <property type="match status" value="1"/>
</dbReference>